<dbReference type="GO" id="GO:0005886">
    <property type="term" value="C:plasma membrane"/>
    <property type="evidence" value="ECO:0007669"/>
    <property type="project" value="TreeGrafter"/>
</dbReference>
<comment type="catalytic activity">
    <reaction evidence="1">
        <text>ATP + protein L-histidine = ADP + protein N-phospho-L-histidine.</text>
        <dbReference type="EC" id="2.7.13.3"/>
    </reaction>
</comment>
<keyword evidence="6" id="KW-0418">Kinase</keyword>
<dbReference type="Proteomes" id="UP000612362">
    <property type="component" value="Unassembled WGS sequence"/>
</dbReference>
<feature type="domain" description="HAMP" evidence="10">
    <location>
        <begin position="79"/>
        <end position="131"/>
    </location>
</feature>
<name>A0A8J3MTS7_9CHLR</name>
<dbReference type="InterPro" id="IPR005467">
    <property type="entry name" value="His_kinase_dom"/>
</dbReference>
<dbReference type="GO" id="GO:0000155">
    <property type="term" value="F:phosphorelay sensor kinase activity"/>
    <property type="evidence" value="ECO:0007669"/>
    <property type="project" value="InterPro"/>
</dbReference>
<accession>A0A8J3MTS7</accession>
<evidence type="ECO:0000256" key="2">
    <source>
        <dbReference type="ARBA" id="ARBA00004370"/>
    </source>
</evidence>
<dbReference type="InterPro" id="IPR004358">
    <property type="entry name" value="Sig_transdc_His_kin-like_C"/>
</dbReference>
<feature type="transmembrane region" description="Helical" evidence="8">
    <location>
        <begin position="12"/>
        <end position="35"/>
    </location>
</feature>
<keyword evidence="8" id="KW-0812">Transmembrane</keyword>
<dbReference type="Pfam" id="PF00672">
    <property type="entry name" value="HAMP"/>
    <property type="match status" value="1"/>
</dbReference>
<keyword evidence="8" id="KW-0472">Membrane</keyword>
<dbReference type="InterPro" id="IPR003661">
    <property type="entry name" value="HisK_dim/P_dom"/>
</dbReference>
<comment type="caution">
    <text evidence="11">The sequence shown here is derived from an EMBL/GenBank/DDBJ whole genome shotgun (WGS) entry which is preliminary data.</text>
</comment>
<evidence type="ECO:0000256" key="3">
    <source>
        <dbReference type="ARBA" id="ARBA00012438"/>
    </source>
</evidence>
<dbReference type="InterPro" id="IPR036097">
    <property type="entry name" value="HisK_dim/P_sf"/>
</dbReference>
<dbReference type="PROSITE" id="PS50885">
    <property type="entry name" value="HAMP"/>
    <property type="match status" value="1"/>
</dbReference>
<evidence type="ECO:0000259" key="10">
    <source>
        <dbReference type="PROSITE" id="PS50885"/>
    </source>
</evidence>
<sequence>MKKRPTHRWLSIVWLLYAVLMLIAVGLIIITFMIAGVGNVEGQPLPFIPRLSLVAGLILVILLAMQALLVTTTARFLQQSILIPLDAIGKASRQIEQGNLSFMLPSSSVVEMTEVVAAFNAMGEALREALAQQKKLEEERRFFISAVVHDLRTPLFSLRGYLEGIEKGVADTPEMIAHYIHICRQKANDLEHLITDLFSYTQLEYLELLPQRESIDMDILLQGIAEDMQPIAQNAGISLTVGREGLREIGIMAIDRRLITRALTNLLDNAVRYTPHNGAISFSWTRNEEGLVLSVADTGPGIAHKDLQHVFKPLYRGETSRNRQTGGAGLGLSIAQQVFQAHGGTLSAANQNSGGALFLGTLPLTVS</sequence>
<evidence type="ECO:0000256" key="7">
    <source>
        <dbReference type="ARBA" id="ARBA00023012"/>
    </source>
</evidence>
<keyword evidence="8" id="KW-1133">Transmembrane helix</keyword>
<evidence type="ECO:0000313" key="11">
    <source>
        <dbReference type="EMBL" id="GHO45913.1"/>
    </source>
</evidence>
<dbReference type="SUPFAM" id="SSF47384">
    <property type="entry name" value="Homodimeric domain of signal transducing histidine kinase"/>
    <property type="match status" value="1"/>
</dbReference>
<dbReference type="FunFam" id="3.30.565.10:FF:000006">
    <property type="entry name" value="Sensor histidine kinase WalK"/>
    <property type="match status" value="1"/>
</dbReference>
<evidence type="ECO:0000256" key="8">
    <source>
        <dbReference type="SAM" id="Phobius"/>
    </source>
</evidence>
<dbReference type="SMART" id="SM00304">
    <property type="entry name" value="HAMP"/>
    <property type="match status" value="1"/>
</dbReference>
<dbReference type="EMBL" id="BNJF01000002">
    <property type="protein sequence ID" value="GHO45913.1"/>
    <property type="molecule type" value="Genomic_DNA"/>
</dbReference>
<dbReference type="InterPro" id="IPR003594">
    <property type="entry name" value="HATPase_dom"/>
</dbReference>
<dbReference type="Gene3D" id="6.10.340.10">
    <property type="match status" value="1"/>
</dbReference>
<keyword evidence="7" id="KW-0902">Two-component regulatory system</keyword>
<comment type="subcellular location">
    <subcellularLocation>
        <location evidence="2">Membrane</location>
    </subcellularLocation>
</comment>
<dbReference type="Gene3D" id="3.30.565.10">
    <property type="entry name" value="Histidine kinase-like ATPase, C-terminal domain"/>
    <property type="match status" value="1"/>
</dbReference>
<dbReference type="SMART" id="SM00387">
    <property type="entry name" value="HATPase_c"/>
    <property type="match status" value="1"/>
</dbReference>
<feature type="transmembrane region" description="Helical" evidence="8">
    <location>
        <begin position="47"/>
        <end position="70"/>
    </location>
</feature>
<dbReference type="CDD" id="cd00082">
    <property type="entry name" value="HisKA"/>
    <property type="match status" value="1"/>
</dbReference>
<dbReference type="GO" id="GO:0016036">
    <property type="term" value="P:cellular response to phosphate starvation"/>
    <property type="evidence" value="ECO:0007669"/>
    <property type="project" value="TreeGrafter"/>
</dbReference>
<dbReference type="InterPro" id="IPR036890">
    <property type="entry name" value="HATPase_C_sf"/>
</dbReference>
<dbReference type="AlphaFoldDB" id="A0A8J3MTS7"/>
<reference evidence="11" key="1">
    <citation type="submission" date="2020-10" db="EMBL/GenBank/DDBJ databases">
        <title>Taxonomic study of unclassified bacteria belonging to the class Ktedonobacteria.</title>
        <authorList>
            <person name="Yabe S."/>
            <person name="Wang C.M."/>
            <person name="Zheng Y."/>
            <person name="Sakai Y."/>
            <person name="Cavaletti L."/>
            <person name="Monciardini P."/>
            <person name="Donadio S."/>
        </authorList>
    </citation>
    <scope>NUCLEOTIDE SEQUENCE</scope>
    <source>
        <strain evidence="11">SOSP1-1</strain>
    </source>
</reference>
<dbReference type="Pfam" id="PF02518">
    <property type="entry name" value="HATPase_c"/>
    <property type="match status" value="1"/>
</dbReference>
<evidence type="ECO:0000256" key="1">
    <source>
        <dbReference type="ARBA" id="ARBA00000085"/>
    </source>
</evidence>
<dbReference type="InterPro" id="IPR050351">
    <property type="entry name" value="BphY/WalK/GraS-like"/>
</dbReference>
<dbReference type="CDD" id="cd00075">
    <property type="entry name" value="HATPase"/>
    <property type="match status" value="1"/>
</dbReference>
<dbReference type="RefSeq" id="WP_220195331.1">
    <property type="nucleotide sequence ID" value="NZ_BNJF01000002.1"/>
</dbReference>
<evidence type="ECO:0000256" key="4">
    <source>
        <dbReference type="ARBA" id="ARBA00022553"/>
    </source>
</evidence>
<keyword evidence="12" id="KW-1185">Reference proteome</keyword>
<feature type="domain" description="Histidine kinase" evidence="9">
    <location>
        <begin position="146"/>
        <end position="366"/>
    </location>
</feature>
<protein>
    <recommendedName>
        <fullName evidence="3">histidine kinase</fullName>
        <ecNumber evidence="3">2.7.13.3</ecNumber>
    </recommendedName>
</protein>
<dbReference type="Pfam" id="PF00512">
    <property type="entry name" value="HisKA"/>
    <property type="match status" value="1"/>
</dbReference>
<evidence type="ECO:0000256" key="6">
    <source>
        <dbReference type="ARBA" id="ARBA00022777"/>
    </source>
</evidence>
<keyword evidence="4" id="KW-0597">Phosphoprotein</keyword>
<gene>
    <name evidence="11" type="ORF">KSX_40760</name>
</gene>
<dbReference type="SUPFAM" id="SSF55874">
    <property type="entry name" value="ATPase domain of HSP90 chaperone/DNA topoisomerase II/histidine kinase"/>
    <property type="match status" value="1"/>
</dbReference>
<dbReference type="PANTHER" id="PTHR45453:SF1">
    <property type="entry name" value="PHOSPHATE REGULON SENSOR PROTEIN PHOR"/>
    <property type="match status" value="1"/>
</dbReference>
<proteinExistence type="predicted"/>
<dbReference type="GO" id="GO:0004721">
    <property type="term" value="F:phosphoprotein phosphatase activity"/>
    <property type="evidence" value="ECO:0007669"/>
    <property type="project" value="TreeGrafter"/>
</dbReference>
<dbReference type="CDD" id="cd06225">
    <property type="entry name" value="HAMP"/>
    <property type="match status" value="1"/>
</dbReference>
<dbReference type="PANTHER" id="PTHR45453">
    <property type="entry name" value="PHOSPHATE REGULON SENSOR PROTEIN PHOR"/>
    <property type="match status" value="1"/>
</dbReference>
<dbReference type="SMART" id="SM00388">
    <property type="entry name" value="HisKA"/>
    <property type="match status" value="1"/>
</dbReference>
<organism evidence="11 12">
    <name type="scientific">Ktedonospora formicarum</name>
    <dbReference type="NCBI Taxonomy" id="2778364"/>
    <lineage>
        <taxon>Bacteria</taxon>
        <taxon>Bacillati</taxon>
        <taxon>Chloroflexota</taxon>
        <taxon>Ktedonobacteria</taxon>
        <taxon>Ktedonobacterales</taxon>
        <taxon>Ktedonobacteraceae</taxon>
        <taxon>Ktedonospora</taxon>
    </lineage>
</organism>
<dbReference type="InterPro" id="IPR003660">
    <property type="entry name" value="HAMP_dom"/>
</dbReference>
<dbReference type="PRINTS" id="PR00344">
    <property type="entry name" value="BCTRLSENSOR"/>
</dbReference>
<dbReference type="Gene3D" id="1.10.287.130">
    <property type="match status" value="1"/>
</dbReference>
<evidence type="ECO:0000259" key="9">
    <source>
        <dbReference type="PROSITE" id="PS50109"/>
    </source>
</evidence>
<keyword evidence="5" id="KW-0808">Transferase</keyword>
<evidence type="ECO:0000313" key="12">
    <source>
        <dbReference type="Proteomes" id="UP000612362"/>
    </source>
</evidence>
<evidence type="ECO:0000256" key="5">
    <source>
        <dbReference type="ARBA" id="ARBA00022679"/>
    </source>
</evidence>
<dbReference type="PROSITE" id="PS50109">
    <property type="entry name" value="HIS_KIN"/>
    <property type="match status" value="1"/>
</dbReference>
<dbReference type="EC" id="2.7.13.3" evidence="3"/>